<sequence>MTGGWQQFARQFNYRGVVIVLVQYRLAFWGFFALGTKTGEAGNYGLWDQTAALGFVHKHISSFRGDLTKVTVYGSSAGSVHTRSDGSLYNPWSHTLKTIEFSKNISKQLNCYFPKSVQQTKDCLKKVNVSQIWNALKGYGRQRNSMDLVLWGAVMDEDFFSGKSISQLTQETPIRSTLYGCTKGDGLAFTFYAGGPITSAFLGRTVDQQANFSKTDFYNHVYTYLGSQEAAGPNYAQIQQLFLDYYTRSSNASNLPSKFCLKYAEKLNILFHAQTDGEFAGGQIMEIIGKMELKWKQHVYLFDYVHPSHRPLLGIDPTYTPHGYEYQYLMDAQPVFPFNKNETNAVELAFTKKIVDAMASFVKTGNPSSSAVPWPAVDDPVQIKYLLVGEQVVAENTHYTEIANLWKKVYDLGYARTISQLQ</sequence>
<evidence type="ECO:0000256" key="3">
    <source>
        <dbReference type="ARBA" id="ARBA00022801"/>
    </source>
</evidence>
<accession>A0A915CNS2</accession>
<dbReference type="PROSITE" id="PS00122">
    <property type="entry name" value="CARBOXYLESTERASE_B_1"/>
    <property type="match status" value="1"/>
</dbReference>
<dbReference type="AlphaFoldDB" id="A0A915CNS2"/>
<dbReference type="InterPro" id="IPR019826">
    <property type="entry name" value="Carboxylesterase_B_AS"/>
</dbReference>
<keyword evidence="2" id="KW-0719">Serine esterase</keyword>
<evidence type="ECO:0000259" key="6">
    <source>
        <dbReference type="Pfam" id="PF00135"/>
    </source>
</evidence>
<keyword evidence="5" id="KW-0472">Membrane</keyword>
<dbReference type="PANTHER" id="PTHR11559">
    <property type="entry name" value="CARBOXYLESTERASE"/>
    <property type="match status" value="1"/>
</dbReference>
<keyword evidence="5" id="KW-0812">Transmembrane</keyword>
<dbReference type="WBParaSite" id="jg11047">
    <property type="protein sequence ID" value="jg11047"/>
    <property type="gene ID" value="jg11047"/>
</dbReference>
<organism evidence="7 8">
    <name type="scientific">Ditylenchus dipsaci</name>
    <dbReference type="NCBI Taxonomy" id="166011"/>
    <lineage>
        <taxon>Eukaryota</taxon>
        <taxon>Metazoa</taxon>
        <taxon>Ecdysozoa</taxon>
        <taxon>Nematoda</taxon>
        <taxon>Chromadorea</taxon>
        <taxon>Rhabditida</taxon>
        <taxon>Tylenchina</taxon>
        <taxon>Tylenchomorpha</taxon>
        <taxon>Sphaerularioidea</taxon>
        <taxon>Anguinidae</taxon>
        <taxon>Anguininae</taxon>
        <taxon>Ditylenchus</taxon>
    </lineage>
</organism>
<dbReference type="Pfam" id="PF00135">
    <property type="entry name" value="COesterase"/>
    <property type="match status" value="1"/>
</dbReference>
<dbReference type="Proteomes" id="UP000887574">
    <property type="component" value="Unplaced"/>
</dbReference>
<dbReference type="InterPro" id="IPR002018">
    <property type="entry name" value="CarbesteraseB"/>
</dbReference>
<evidence type="ECO:0000256" key="4">
    <source>
        <dbReference type="RuleBase" id="RU361235"/>
    </source>
</evidence>
<proteinExistence type="inferred from homology"/>
<feature type="domain" description="Carboxylesterase type B" evidence="6">
    <location>
        <begin position="14"/>
        <end position="401"/>
    </location>
</feature>
<dbReference type="SUPFAM" id="SSF53474">
    <property type="entry name" value="alpha/beta-Hydrolases"/>
    <property type="match status" value="1"/>
</dbReference>
<evidence type="ECO:0000256" key="2">
    <source>
        <dbReference type="ARBA" id="ARBA00022487"/>
    </source>
</evidence>
<dbReference type="GO" id="GO:0052689">
    <property type="term" value="F:carboxylic ester hydrolase activity"/>
    <property type="evidence" value="ECO:0007669"/>
    <property type="project" value="UniProtKB-KW"/>
</dbReference>
<keyword evidence="3 4" id="KW-0378">Hydrolase</keyword>
<dbReference type="Gene3D" id="3.40.50.1820">
    <property type="entry name" value="alpha/beta hydrolase"/>
    <property type="match status" value="1"/>
</dbReference>
<protein>
    <recommendedName>
        <fullName evidence="4">Carboxylic ester hydrolase</fullName>
        <ecNumber evidence="4">3.1.1.-</ecNumber>
    </recommendedName>
</protein>
<name>A0A915CNS2_9BILA</name>
<evidence type="ECO:0000256" key="5">
    <source>
        <dbReference type="SAM" id="Phobius"/>
    </source>
</evidence>
<reference evidence="8" key="1">
    <citation type="submission" date="2022-11" db="UniProtKB">
        <authorList>
            <consortium name="WormBaseParasite"/>
        </authorList>
    </citation>
    <scope>IDENTIFICATION</scope>
</reference>
<evidence type="ECO:0000313" key="8">
    <source>
        <dbReference type="WBParaSite" id="jg11047"/>
    </source>
</evidence>
<keyword evidence="5" id="KW-1133">Transmembrane helix</keyword>
<feature type="transmembrane region" description="Helical" evidence="5">
    <location>
        <begin position="12"/>
        <end position="34"/>
    </location>
</feature>
<dbReference type="InterPro" id="IPR050309">
    <property type="entry name" value="Type-B_Carboxylest/Lipase"/>
</dbReference>
<dbReference type="InterPro" id="IPR029058">
    <property type="entry name" value="AB_hydrolase_fold"/>
</dbReference>
<dbReference type="EC" id="3.1.1.-" evidence="4"/>
<evidence type="ECO:0000256" key="1">
    <source>
        <dbReference type="ARBA" id="ARBA00005964"/>
    </source>
</evidence>
<comment type="similarity">
    <text evidence="1 4">Belongs to the type-B carboxylesterase/lipase family.</text>
</comment>
<evidence type="ECO:0000313" key="7">
    <source>
        <dbReference type="Proteomes" id="UP000887574"/>
    </source>
</evidence>
<keyword evidence="7" id="KW-1185">Reference proteome</keyword>